<dbReference type="GO" id="GO:0016491">
    <property type="term" value="F:oxidoreductase activity"/>
    <property type="evidence" value="ECO:0007669"/>
    <property type="project" value="InterPro"/>
</dbReference>
<feature type="signal peptide" evidence="1">
    <location>
        <begin position="1"/>
        <end position="19"/>
    </location>
</feature>
<dbReference type="EMBL" id="MQWB01000001">
    <property type="protein sequence ID" value="OZC03290.1"/>
    <property type="molecule type" value="Genomic_DNA"/>
</dbReference>
<reference evidence="3 4" key="1">
    <citation type="submission" date="2016-11" db="EMBL/GenBank/DDBJ databases">
        <title>Study of marine rhodopsin-containing bacteria.</title>
        <authorList>
            <person name="Yoshizawa S."/>
            <person name="Kumagai Y."/>
            <person name="Kogure K."/>
        </authorList>
    </citation>
    <scope>NUCLEOTIDE SEQUENCE [LARGE SCALE GENOMIC DNA]</scope>
    <source>
        <strain evidence="3 4">SG-29</strain>
    </source>
</reference>
<comment type="caution">
    <text evidence="3">The sequence shown here is derived from an EMBL/GenBank/DDBJ whole genome shotgun (WGS) entry which is preliminary data.</text>
</comment>
<keyword evidence="1" id="KW-0732">Signal</keyword>
<name>A0A259U020_9BACT</name>
<dbReference type="Proteomes" id="UP000216446">
    <property type="component" value="Unassembled WGS sequence"/>
</dbReference>
<gene>
    <name evidence="3" type="ORF">BSZ36_10045</name>
</gene>
<dbReference type="RefSeq" id="WP_094548484.1">
    <property type="nucleotide sequence ID" value="NZ_MQWB01000001.1"/>
</dbReference>
<evidence type="ECO:0000313" key="3">
    <source>
        <dbReference type="EMBL" id="OZC03290.1"/>
    </source>
</evidence>
<feature type="domain" description="Thioredoxin" evidence="2">
    <location>
        <begin position="334"/>
        <end position="480"/>
    </location>
</feature>
<dbReference type="InterPro" id="IPR050553">
    <property type="entry name" value="Thioredoxin_ResA/DsbE_sf"/>
</dbReference>
<dbReference type="InterPro" id="IPR036249">
    <property type="entry name" value="Thioredoxin-like_sf"/>
</dbReference>
<dbReference type="InterPro" id="IPR013740">
    <property type="entry name" value="Redoxin"/>
</dbReference>
<dbReference type="PANTHER" id="PTHR42852:SF13">
    <property type="entry name" value="PROTEIN DIPZ"/>
    <property type="match status" value="1"/>
</dbReference>
<dbReference type="SUPFAM" id="SSF52833">
    <property type="entry name" value="Thioredoxin-like"/>
    <property type="match status" value="1"/>
</dbReference>
<dbReference type="PANTHER" id="PTHR42852">
    <property type="entry name" value="THIOL:DISULFIDE INTERCHANGE PROTEIN DSBE"/>
    <property type="match status" value="1"/>
</dbReference>
<feature type="chain" id="PRO_5013328603" description="Thioredoxin domain-containing protein" evidence="1">
    <location>
        <begin position="20"/>
        <end position="481"/>
    </location>
</feature>
<evidence type="ECO:0000313" key="4">
    <source>
        <dbReference type="Proteomes" id="UP000216446"/>
    </source>
</evidence>
<dbReference type="GO" id="GO:0016209">
    <property type="term" value="F:antioxidant activity"/>
    <property type="evidence" value="ECO:0007669"/>
    <property type="project" value="InterPro"/>
</dbReference>
<dbReference type="Gene3D" id="3.40.30.10">
    <property type="entry name" value="Glutaredoxin"/>
    <property type="match status" value="1"/>
</dbReference>
<dbReference type="PROSITE" id="PS51352">
    <property type="entry name" value="THIOREDOXIN_2"/>
    <property type="match status" value="1"/>
</dbReference>
<dbReference type="Pfam" id="PF08534">
    <property type="entry name" value="Redoxin"/>
    <property type="match status" value="1"/>
</dbReference>
<proteinExistence type="predicted"/>
<accession>A0A259U020</accession>
<dbReference type="OrthoDB" id="6399635at2"/>
<protein>
    <recommendedName>
        <fullName evidence="2">Thioredoxin domain-containing protein</fullName>
    </recommendedName>
</protein>
<organism evidence="3 4">
    <name type="scientific">Rubricoccus marinus</name>
    <dbReference type="NCBI Taxonomy" id="716817"/>
    <lineage>
        <taxon>Bacteria</taxon>
        <taxon>Pseudomonadati</taxon>
        <taxon>Rhodothermota</taxon>
        <taxon>Rhodothermia</taxon>
        <taxon>Rhodothermales</taxon>
        <taxon>Rubricoccaceae</taxon>
        <taxon>Rubricoccus</taxon>
    </lineage>
</organism>
<evidence type="ECO:0000259" key="2">
    <source>
        <dbReference type="PROSITE" id="PS51352"/>
    </source>
</evidence>
<evidence type="ECO:0000256" key="1">
    <source>
        <dbReference type="SAM" id="SignalP"/>
    </source>
</evidence>
<keyword evidence="4" id="KW-1185">Reference proteome</keyword>
<sequence>MFRALLPVLALLVALAPEAQPVLHGRLLTPDGVPRANERIQIESGVVARGVLDSTRTDAEGRFTISLPGPYLYGLGMGPGWGEWVPLAAQEASGESRIDLEVRLGDLAMENGFAATSSLPVIADLMNVYAEAERWHRTPVETPQLLAMQADGEARINAAPLAEKEALRDSLGAEYMTAYKAITSERARTFLAGRTPEAHPLLREGYALTAFDKVHKDSAQAAMFIERVPASSPLWSFEGLSGPGVGNLIAYAARELGHWDESGPSESFHAYVRYLAMEYPDPNVRQRALQRLFEFDRERDEEAARATYDLLVRDFPDSREAEVIRRSWADTRAVRPGEPVPTFSLPALPDTTATVASSDVAGITYLLDFWGSWCMPCVREMPKLHELHERYAASGFEIVSIAVFDTPESVARFQSKGFPMPWLHGLVTEGDWETREALQARFEFVGYPSAILVGPDGVILAEGAGARGEELERALALHFGG</sequence>
<dbReference type="AlphaFoldDB" id="A0A259U020"/>
<dbReference type="InParanoid" id="A0A259U020"/>
<dbReference type="CDD" id="cd02966">
    <property type="entry name" value="TlpA_like_family"/>
    <property type="match status" value="1"/>
</dbReference>
<dbReference type="InterPro" id="IPR013766">
    <property type="entry name" value="Thioredoxin_domain"/>
</dbReference>